<proteinExistence type="predicted"/>
<feature type="region of interest" description="Disordered" evidence="2">
    <location>
        <begin position="261"/>
        <end position="320"/>
    </location>
</feature>
<evidence type="ECO:0000313" key="4">
    <source>
        <dbReference type="Proteomes" id="UP001360953"/>
    </source>
</evidence>
<feature type="coiled-coil region" evidence="1">
    <location>
        <begin position="123"/>
        <end position="207"/>
    </location>
</feature>
<dbReference type="EMBL" id="JBBPEH010000011">
    <property type="protein sequence ID" value="KAK7531943.1"/>
    <property type="molecule type" value="Genomic_DNA"/>
</dbReference>
<dbReference type="GeneID" id="92031289"/>
<feature type="region of interest" description="Disordered" evidence="2">
    <location>
        <begin position="435"/>
        <end position="454"/>
    </location>
</feature>
<keyword evidence="4" id="KW-1185">Reference proteome</keyword>
<gene>
    <name evidence="3" type="ORF">J3D65DRAFT_605915</name>
</gene>
<keyword evidence="1" id="KW-0175">Coiled coil</keyword>
<reference evidence="3 4" key="1">
    <citation type="submission" date="2024-04" db="EMBL/GenBank/DDBJ databases">
        <title>Phyllosticta paracitricarpa is synonymous to the EU quarantine fungus P. citricarpa based on phylogenomic analyses.</title>
        <authorList>
            <consortium name="Lawrence Berkeley National Laboratory"/>
            <person name="Van ingen-buijs V.A."/>
            <person name="Van westerhoven A.C."/>
            <person name="Haridas S."/>
            <person name="Skiadas P."/>
            <person name="Martin F."/>
            <person name="Groenewald J.Z."/>
            <person name="Crous P.W."/>
            <person name="Seidl M.F."/>
        </authorList>
    </citation>
    <scope>NUCLEOTIDE SEQUENCE [LARGE SCALE GENOMIC DNA]</scope>
    <source>
        <strain evidence="3 4">CPC 17464</strain>
    </source>
</reference>
<evidence type="ECO:0000256" key="1">
    <source>
        <dbReference type="SAM" id="Coils"/>
    </source>
</evidence>
<dbReference type="Proteomes" id="UP001360953">
    <property type="component" value="Unassembled WGS sequence"/>
</dbReference>
<dbReference type="RefSeq" id="XP_066651613.1">
    <property type="nucleotide sequence ID" value="XM_066798383.1"/>
</dbReference>
<feature type="compositionally biased region" description="Polar residues" evidence="2">
    <location>
        <begin position="276"/>
        <end position="287"/>
    </location>
</feature>
<evidence type="ECO:0000256" key="2">
    <source>
        <dbReference type="SAM" id="MobiDB-lite"/>
    </source>
</evidence>
<sequence>MAPQCQVLNLSDESPCSEAAHSYAFGLFCRFHARQAHGLYKGYKRRNAELDAIVANPPPYLQRTKESLNQIAFRDVDDVEELKQLHAHLFYRHALLDRVIRARKLHTSRFHAVNFDYGHQQYLDQLSGQKASVLRALERLERRTAEVLYSKRKWFNWVRHLEDEEEKQREAEKKKVKQEAALFRRHWKEVERRMRDLRKREEEKRQQEFLDQAWQERQQLDADDDSDDMEWDPIDDVVEDERGSYIDLIKHFLWQEADAAANAQGGPSRQPLADATGNTAQTSQPETPKSKSAKKNAKRKAKVAEASNPKPEQPRPGDVHIESAAEMRKRLEEGEHIKRTVGLAAMGTIDNPWSDKTAPLSDREVNMLLGQVVEIKHLLFCRLLLSHAALLPAALRANTIDEFLADEEVNNTDLRDLCLKMEQPGLQEIRDACADLGRDDDEEDDDEEDRVAKPRNMPVGMLATAIPRHFQTEREKNLNKKRKQIAAQDGQGTLVDFGDIDDSGQYVVRKIRVKVCGKWIYNYPSNKAMTRRGWLQFCIIAKDSSLEDAIHLCKSWDEFFELSALALHKYFPAGAWGTWGDDQFVKQLMTLGFFTYYKFDGADKVTGHHQTPRHAPGRRQHAALEARNFICGHVKRDDPVSRRFIQYLALMSNRLVIFARDVKTGRVLVQPPRDELWLLSEWNVLKKVGPELFEDLDKQRKWSFGFRDYYDICVWDLDPGQHFSTLSYGVHTAYVKALRCTKINDFYRSTMPVLRTIRQEPSTNRVRDLFPEEIEAGGMSIADSFEDGTTRNIIQALTVDEVRTGVTGDGFSENLPATLAYTEADRLEDEILFPWENTGLSLEDLRISDVEDPVEDEQEDDTPMLADQGRTIEQFEQGGFNIENFANDIDPEELDCDSDCVDESEEDDWDEEDSAPDPMLIKKLREAGLPIRKFRHKSWASFNTYMQIVFHNYDGAAVAMKEYGKLAFGAHFDQQIASGGSLQGSSDMGTALSAVQTNTAMGVEPQTHYRLIDPGYDSQAMGVGKMNLASMRNPSALDRQMAYELDTQLDKEKAFAFKDGWHRADLTTNAPALWEEAVSVLWDFDYWMRREPSNTQATIECATKTFKMLAWLHVTPDCDRRIYTDMRRAINMTTLFFSASKRDEFLATPSGSLFKESLILNQTARARTLPSDSRSSLSNAKRPREQWAPVDAIIRRNPRQPPFEHMPAEWDLTIRPALAYLYRGGVICPHYDNDAEAFTAALQEPGRATPDLFIDYRIALDDGFSVSLADPDKLEPLLTTAQKFAAKNGADTCCFSVLSLWSAAHFWPLMLGFGMRGDLAFFDTASRAWEWKFVPKDMPFAERSMHKALALRFAPFQAANAQLRDQIVFRRDRVLIVGKDRHECEVLTMAAAWMMTTRPWRLEIDLWKSWVGVDLELLEGLDQGWWA</sequence>
<feature type="compositionally biased region" description="Basic residues" evidence="2">
    <location>
        <begin position="291"/>
        <end position="301"/>
    </location>
</feature>
<protein>
    <submittedName>
        <fullName evidence="3">Uncharacterized protein</fullName>
    </submittedName>
</protein>
<evidence type="ECO:0000313" key="3">
    <source>
        <dbReference type="EMBL" id="KAK7531943.1"/>
    </source>
</evidence>
<name>A0ABR1L9M9_9PEZI</name>
<organism evidence="3 4">
    <name type="scientific">Phyllosticta citribraziliensis</name>
    <dbReference type="NCBI Taxonomy" id="989973"/>
    <lineage>
        <taxon>Eukaryota</taxon>
        <taxon>Fungi</taxon>
        <taxon>Dikarya</taxon>
        <taxon>Ascomycota</taxon>
        <taxon>Pezizomycotina</taxon>
        <taxon>Dothideomycetes</taxon>
        <taxon>Dothideomycetes incertae sedis</taxon>
        <taxon>Botryosphaeriales</taxon>
        <taxon>Phyllostictaceae</taxon>
        <taxon>Phyllosticta</taxon>
    </lineage>
</organism>
<comment type="caution">
    <text evidence="3">The sequence shown here is derived from an EMBL/GenBank/DDBJ whole genome shotgun (WGS) entry which is preliminary data.</text>
</comment>
<accession>A0ABR1L9M9</accession>
<feature type="compositionally biased region" description="Acidic residues" evidence="2">
    <location>
        <begin position="438"/>
        <end position="449"/>
    </location>
</feature>